<reference evidence="3" key="2">
    <citation type="submission" date="2020-11" db="EMBL/GenBank/DDBJ databases">
        <title>Whole genome sequencing of Colletotrichum sp.</title>
        <authorList>
            <person name="Li H."/>
        </authorList>
    </citation>
    <scope>NUCLEOTIDE SEQUENCE</scope>
    <source>
        <strain evidence="3">CkLH20</strain>
    </source>
</reference>
<organism evidence="3 4">
    <name type="scientific">Colletotrichum karsti</name>
    <dbReference type="NCBI Taxonomy" id="1095194"/>
    <lineage>
        <taxon>Eukaryota</taxon>
        <taxon>Fungi</taxon>
        <taxon>Dikarya</taxon>
        <taxon>Ascomycota</taxon>
        <taxon>Pezizomycotina</taxon>
        <taxon>Sordariomycetes</taxon>
        <taxon>Hypocreomycetidae</taxon>
        <taxon>Glomerellales</taxon>
        <taxon>Glomerellaceae</taxon>
        <taxon>Colletotrichum</taxon>
        <taxon>Colletotrichum boninense species complex</taxon>
    </lineage>
</organism>
<evidence type="ECO:0000256" key="2">
    <source>
        <dbReference type="SAM" id="Phobius"/>
    </source>
</evidence>
<keyword evidence="2" id="KW-1133">Transmembrane helix</keyword>
<keyword evidence="4" id="KW-1185">Reference proteome</keyword>
<keyword evidence="2" id="KW-0472">Membrane</keyword>
<evidence type="ECO:0000313" key="3">
    <source>
        <dbReference type="EMBL" id="KAF9880834.1"/>
    </source>
</evidence>
<feature type="transmembrane region" description="Helical" evidence="2">
    <location>
        <begin position="231"/>
        <end position="254"/>
    </location>
</feature>
<comment type="caution">
    <text evidence="3">The sequence shown here is derived from an EMBL/GenBank/DDBJ whole genome shotgun (WGS) entry which is preliminary data.</text>
</comment>
<feature type="region of interest" description="Disordered" evidence="1">
    <location>
        <begin position="1"/>
        <end position="33"/>
    </location>
</feature>
<feature type="transmembrane region" description="Helical" evidence="2">
    <location>
        <begin position="108"/>
        <end position="131"/>
    </location>
</feature>
<dbReference type="Pfam" id="PF10445">
    <property type="entry name" value="DUF2456"/>
    <property type="match status" value="1"/>
</dbReference>
<feature type="compositionally biased region" description="Basic and acidic residues" evidence="1">
    <location>
        <begin position="7"/>
        <end position="21"/>
    </location>
</feature>
<feature type="transmembrane region" description="Helical" evidence="2">
    <location>
        <begin position="185"/>
        <end position="211"/>
    </location>
</feature>
<dbReference type="GeneID" id="62157669"/>
<dbReference type="InterPro" id="IPR018852">
    <property type="entry name" value="DUF2456"/>
</dbReference>
<dbReference type="Proteomes" id="UP000781932">
    <property type="component" value="Unassembled WGS sequence"/>
</dbReference>
<gene>
    <name evidence="3" type="ORF">CkaCkLH20_01876</name>
</gene>
<name>A0A9P6IDH6_9PEZI</name>
<accession>A0A9P6IDH6</accession>
<reference evidence="3" key="1">
    <citation type="submission" date="2020-03" db="EMBL/GenBank/DDBJ databases">
        <authorList>
            <person name="He L."/>
        </authorList>
    </citation>
    <scope>NUCLEOTIDE SEQUENCE</scope>
    <source>
        <strain evidence="3">CkLH20</strain>
    </source>
</reference>
<sequence length="268" mass="29810">MPLRKQAPVEEKIPEVQESSRDATSSSSDRGFSDVEAGLPNLAAGLHGTSKQPTERATPHQLFYVLGLHGIGAGILSGGINFAIAYGMYTTQNLATNPIRLFQLPNTLAGDAVVTTIIQTLITWFVELIVVDHDLKKGAVRSIGFFREPVRPLLRSLMLLDRIEDGGQVVATRSKRWGPFIADQVIRVGFIFVFAFFLLWLPAIGILTAVGERRASGDWDWYFQRQWAPEIFKGVYGAVLALLTTPVMASFWLVREGWRVKKERAQLI</sequence>
<dbReference type="PANTHER" id="PTHR28297:SF1">
    <property type="entry name" value="FUNGAL PROTEIN"/>
    <property type="match status" value="1"/>
</dbReference>
<dbReference type="OrthoDB" id="15595at2759"/>
<dbReference type="AlphaFoldDB" id="A0A9P6IDH6"/>
<evidence type="ECO:0000256" key="1">
    <source>
        <dbReference type="SAM" id="MobiDB-lite"/>
    </source>
</evidence>
<keyword evidence="2" id="KW-0812">Transmembrane</keyword>
<dbReference type="EMBL" id="JAATWM020000004">
    <property type="protein sequence ID" value="KAF9880834.1"/>
    <property type="molecule type" value="Genomic_DNA"/>
</dbReference>
<proteinExistence type="predicted"/>
<evidence type="ECO:0000313" key="4">
    <source>
        <dbReference type="Proteomes" id="UP000781932"/>
    </source>
</evidence>
<feature type="transmembrane region" description="Helical" evidence="2">
    <location>
        <begin position="62"/>
        <end position="88"/>
    </location>
</feature>
<protein>
    <submittedName>
        <fullName evidence="3">Uncharacterized protein</fullName>
    </submittedName>
</protein>
<dbReference type="RefSeq" id="XP_038750295.1">
    <property type="nucleotide sequence ID" value="XM_038884595.1"/>
</dbReference>
<dbReference type="PANTHER" id="PTHR28297">
    <property type="entry name" value="FUNGAL PROTEIN"/>
    <property type="match status" value="1"/>
</dbReference>